<evidence type="ECO:0000256" key="7">
    <source>
        <dbReference type="SAM" id="Coils"/>
    </source>
</evidence>
<dbReference type="SUPFAM" id="SSF47384">
    <property type="entry name" value="Homodimeric domain of signal transducing histidine kinase"/>
    <property type="match status" value="1"/>
</dbReference>
<keyword evidence="6" id="KW-0472">Membrane</keyword>
<dbReference type="PANTHER" id="PTHR42878:SF15">
    <property type="entry name" value="BACTERIOPHYTOCHROME"/>
    <property type="match status" value="1"/>
</dbReference>
<protein>
    <recommendedName>
        <fullName evidence="2">histidine kinase</fullName>
        <ecNumber evidence="2">2.7.13.3</ecNumber>
    </recommendedName>
</protein>
<evidence type="ECO:0000256" key="6">
    <source>
        <dbReference type="ARBA" id="ARBA00023136"/>
    </source>
</evidence>
<dbReference type="EMBL" id="VMRJ01000001">
    <property type="protein sequence ID" value="TVT42541.1"/>
    <property type="molecule type" value="Genomic_DNA"/>
</dbReference>
<dbReference type="OrthoDB" id="9757990at2"/>
<keyword evidence="4" id="KW-0808">Transferase</keyword>
<dbReference type="Proteomes" id="UP000317624">
    <property type="component" value="Unassembled WGS sequence"/>
</dbReference>
<evidence type="ECO:0000256" key="4">
    <source>
        <dbReference type="ARBA" id="ARBA00022679"/>
    </source>
</evidence>
<dbReference type="Gene3D" id="3.30.565.10">
    <property type="entry name" value="Histidine kinase-like ATPase, C-terminal domain"/>
    <property type="match status" value="1"/>
</dbReference>
<evidence type="ECO:0000313" key="9">
    <source>
        <dbReference type="EMBL" id="TVT42541.1"/>
    </source>
</evidence>
<keyword evidence="5" id="KW-0418">Kinase</keyword>
<dbReference type="GO" id="GO:0000155">
    <property type="term" value="F:phosphorelay sensor kinase activity"/>
    <property type="evidence" value="ECO:0007669"/>
    <property type="project" value="InterPro"/>
</dbReference>
<dbReference type="InterPro" id="IPR013656">
    <property type="entry name" value="PAS_4"/>
</dbReference>
<keyword evidence="3" id="KW-0597">Phosphoprotein</keyword>
<dbReference type="EC" id="2.7.13.3" evidence="2"/>
<dbReference type="InterPro" id="IPR004358">
    <property type="entry name" value="Sig_transdc_His_kin-like_C"/>
</dbReference>
<dbReference type="InterPro" id="IPR050351">
    <property type="entry name" value="BphY/WalK/GraS-like"/>
</dbReference>
<dbReference type="PRINTS" id="PR00344">
    <property type="entry name" value="BCTRLSENSOR"/>
</dbReference>
<dbReference type="AlphaFoldDB" id="A0A558C178"/>
<dbReference type="Gene3D" id="1.10.287.130">
    <property type="match status" value="1"/>
</dbReference>
<evidence type="ECO:0000256" key="2">
    <source>
        <dbReference type="ARBA" id="ARBA00012438"/>
    </source>
</evidence>
<accession>A0A558C178</accession>
<evidence type="ECO:0000256" key="3">
    <source>
        <dbReference type="ARBA" id="ARBA00022553"/>
    </source>
</evidence>
<proteinExistence type="predicted"/>
<dbReference type="CDD" id="cd00082">
    <property type="entry name" value="HisKA"/>
    <property type="match status" value="1"/>
</dbReference>
<dbReference type="PANTHER" id="PTHR42878">
    <property type="entry name" value="TWO-COMPONENT HISTIDINE KINASE"/>
    <property type="match status" value="1"/>
</dbReference>
<dbReference type="GO" id="GO:0007234">
    <property type="term" value="P:osmosensory signaling via phosphorelay pathway"/>
    <property type="evidence" value="ECO:0007669"/>
    <property type="project" value="TreeGrafter"/>
</dbReference>
<dbReference type="InterPro" id="IPR003594">
    <property type="entry name" value="HATPase_dom"/>
</dbReference>
<dbReference type="GO" id="GO:0030295">
    <property type="term" value="F:protein kinase activator activity"/>
    <property type="evidence" value="ECO:0007669"/>
    <property type="project" value="TreeGrafter"/>
</dbReference>
<evidence type="ECO:0000259" key="8">
    <source>
        <dbReference type="PROSITE" id="PS50109"/>
    </source>
</evidence>
<dbReference type="Pfam" id="PF08448">
    <property type="entry name" value="PAS_4"/>
    <property type="match status" value="3"/>
</dbReference>
<dbReference type="InterPro" id="IPR035965">
    <property type="entry name" value="PAS-like_dom_sf"/>
</dbReference>
<dbReference type="SUPFAM" id="SSF55874">
    <property type="entry name" value="ATPase domain of HSP90 chaperone/DNA topoisomerase II/histidine kinase"/>
    <property type="match status" value="1"/>
</dbReference>
<dbReference type="GO" id="GO:0000156">
    <property type="term" value="F:phosphorelay response regulator activity"/>
    <property type="evidence" value="ECO:0007669"/>
    <property type="project" value="TreeGrafter"/>
</dbReference>
<dbReference type="InterPro" id="IPR036097">
    <property type="entry name" value="HisK_dim/P_sf"/>
</dbReference>
<evidence type="ECO:0000313" key="10">
    <source>
        <dbReference type="Proteomes" id="UP000317624"/>
    </source>
</evidence>
<dbReference type="SMART" id="SM00387">
    <property type="entry name" value="HATPase_c"/>
    <property type="match status" value="1"/>
</dbReference>
<dbReference type="SMART" id="SM00091">
    <property type="entry name" value="PAS"/>
    <property type="match status" value="3"/>
</dbReference>
<dbReference type="InterPro" id="IPR005467">
    <property type="entry name" value="His_kinase_dom"/>
</dbReference>
<feature type="domain" description="Histidine kinase" evidence="8">
    <location>
        <begin position="636"/>
        <end position="849"/>
    </location>
</feature>
<sequence>MLPSDEQSAALLHTLLDVSLTGVILFRPVYDAAGAAIVDLAYEHLNPAAQHMLRLPERPAESFLALYPSAAAQEGVFAFYCDTFLGGHLGRHQFNYQHDGLDGYFLLAAQRQGALLVVSFTDTNDQPRSAVEQALRESQAREQAARHEAERQRQQLYNMFEQAPAMICILDGPAHTFQFVNPPYQALVGTRPLVGQPIAEAMPELAGQPIFGLLDRVYQTGETFYASEMLVQLDHRNEGHADLEQRYYNFIYQARHSLAGEIDGILVFAYEVTSQVQARQQVQDLNEELAAINEELRASNEEYLLANTALTLTQQELQTLNHELEARVQERIRQLAQEREGFFQILTQTTAAVCILRGPEHRFLFYNRAYERLFPGRTLVGRTIAEVFPETIAQGLGESLDGVYATGEPYYGYEVPVWLKRPDGQSQLLYLNFAYSAYREAGEIVGISIFAYDVTEGVVAKQQHEAQQGQLQELFEQAPVAIAIFRGPQYVIEFANPAVCAIWGRTPAQALGTPLFKLLPEAAGQGFEALLDGVMATGEPFVAHELPSYINRQGRRDLVYWNFVYQPLREDSAQITAVTVVATEVTDQVRARRQVQDLNEKLAVINEELTATNVELSKANTRLTHTNADLDTFVYTASHDLKAPITNIESILLALREHLPSAVQQEPLVGQLLHLLGTTVERFRFTIAQLTDLTKLQLVHAGPPEAVPLAALVQEVLLDLHAEAATAQLTVAIDPALVVRFAPKNARSIVYNLLSNAFKYRDPARPSVVQVRAEQAPHAVVLTVQDYGLGLSATQQRRLFGLFQRLHTHVEGTGVGLYLVKRLVENGGGTIAVESQLGEGTTFTVVFPA</sequence>
<dbReference type="InterPro" id="IPR036890">
    <property type="entry name" value="HATPase_C_sf"/>
</dbReference>
<keyword evidence="10" id="KW-1185">Reference proteome</keyword>
<feature type="coiled-coil region" evidence="7">
    <location>
        <begin position="275"/>
        <end position="302"/>
    </location>
</feature>
<dbReference type="RefSeq" id="WP_144842754.1">
    <property type="nucleotide sequence ID" value="NZ_VMRJ01000001.1"/>
</dbReference>
<dbReference type="NCBIfam" id="TIGR00229">
    <property type="entry name" value="sensory_box"/>
    <property type="match status" value="1"/>
</dbReference>
<reference evidence="9 10" key="1">
    <citation type="submission" date="2019-07" db="EMBL/GenBank/DDBJ databases">
        <title>Hymenobacter sp. straun FUR1 Genome sequencing and assembly.</title>
        <authorList>
            <person name="Chhetri G."/>
        </authorList>
    </citation>
    <scope>NUCLEOTIDE SEQUENCE [LARGE SCALE GENOMIC DNA]</scope>
    <source>
        <strain evidence="9 10">Fur1</strain>
    </source>
</reference>
<dbReference type="PROSITE" id="PS50109">
    <property type="entry name" value="HIS_KIN"/>
    <property type="match status" value="1"/>
</dbReference>
<dbReference type="Pfam" id="PF02518">
    <property type="entry name" value="HATPase_c"/>
    <property type="match status" value="1"/>
</dbReference>
<dbReference type="InterPro" id="IPR003661">
    <property type="entry name" value="HisK_dim/P_dom"/>
</dbReference>
<dbReference type="GO" id="GO:0016020">
    <property type="term" value="C:membrane"/>
    <property type="evidence" value="ECO:0007669"/>
    <property type="project" value="UniProtKB-SubCell"/>
</dbReference>
<keyword evidence="7" id="KW-0175">Coiled coil</keyword>
<dbReference type="SUPFAM" id="SSF55785">
    <property type="entry name" value="PYP-like sensor domain (PAS domain)"/>
    <property type="match status" value="3"/>
</dbReference>
<evidence type="ECO:0000256" key="1">
    <source>
        <dbReference type="ARBA" id="ARBA00000085"/>
    </source>
</evidence>
<gene>
    <name evidence="9" type="ORF">FNT36_00095</name>
</gene>
<comment type="caution">
    <text evidence="9">The sequence shown here is derived from an EMBL/GenBank/DDBJ whole genome shotgun (WGS) entry which is preliminary data.</text>
</comment>
<dbReference type="InterPro" id="IPR000014">
    <property type="entry name" value="PAS"/>
</dbReference>
<dbReference type="Gene3D" id="3.30.450.20">
    <property type="entry name" value="PAS domain"/>
    <property type="match status" value="3"/>
</dbReference>
<name>A0A558C178_9BACT</name>
<comment type="catalytic activity">
    <reaction evidence="1">
        <text>ATP + protein L-histidine = ADP + protein N-phospho-L-histidine.</text>
        <dbReference type="EC" id="2.7.13.3"/>
    </reaction>
</comment>
<dbReference type="CDD" id="cd00130">
    <property type="entry name" value="PAS"/>
    <property type="match status" value="1"/>
</dbReference>
<evidence type="ECO:0000256" key="5">
    <source>
        <dbReference type="ARBA" id="ARBA00022777"/>
    </source>
</evidence>
<feature type="coiled-coil region" evidence="7">
    <location>
        <begin position="588"/>
        <end position="615"/>
    </location>
</feature>
<organism evidence="9 10">
    <name type="scientific">Hymenobacter setariae</name>
    <dbReference type="NCBI Taxonomy" id="2594794"/>
    <lineage>
        <taxon>Bacteria</taxon>
        <taxon>Pseudomonadati</taxon>
        <taxon>Bacteroidota</taxon>
        <taxon>Cytophagia</taxon>
        <taxon>Cytophagales</taxon>
        <taxon>Hymenobacteraceae</taxon>
        <taxon>Hymenobacter</taxon>
    </lineage>
</organism>